<dbReference type="STRING" id="1408163.A0A0F4YYZ6"/>
<dbReference type="GO" id="GO:0097624">
    <property type="term" value="P:UDP-galactose transmembrane import into Golgi lumen"/>
    <property type="evidence" value="ECO:0007669"/>
    <property type="project" value="EnsemblFungi"/>
</dbReference>
<evidence type="ECO:0000313" key="8">
    <source>
        <dbReference type="EMBL" id="KKA23061.1"/>
    </source>
</evidence>
<dbReference type="AlphaFoldDB" id="A0A0F4YYZ6"/>
<dbReference type="GeneID" id="25315291"/>
<keyword evidence="9" id="KW-1185">Reference proteome</keyword>
<feature type="transmembrane region" description="Helical" evidence="7">
    <location>
        <begin position="273"/>
        <end position="291"/>
    </location>
</feature>
<dbReference type="RefSeq" id="XP_013329673.1">
    <property type="nucleotide sequence ID" value="XM_013474219.1"/>
</dbReference>
<name>A0A0F4YYZ6_RASE3</name>
<keyword evidence="4 7" id="KW-1133">Transmembrane helix</keyword>
<feature type="transmembrane region" description="Helical" evidence="7">
    <location>
        <begin position="335"/>
        <end position="352"/>
    </location>
</feature>
<protein>
    <submittedName>
        <fullName evidence="8">Udp-galactose transporter</fullName>
    </submittedName>
</protein>
<dbReference type="OrthoDB" id="408493at2759"/>
<accession>A0A0F4YYZ6</accession>
<feature type="transmembrane region" description="Helical" evidence="7">
    <location>
        <begin position="127"/>
        <end position="148"/>
    </location>
</feature>
<dbReference type="Gene3D" id="1.10.3730.20">
    <property type="match status" value="1"/>
</dbReference>
<evidence type="ECO:0000313" key="9">
    <source>
        <dbReference type="Proteomes" id="UP000053958"/>
    </source>
</evidence>
<dbReference type="InterPro" id="IPR037185">
    <property type="entry name" value="EmrE-like"/>
</dbReference>
<comment type="subcellular location">
    <subcellularLocation>
        <location evidence="1">Endoplasmic reticulum membrane</location>
        <topology evidence="1">Multi-pass membrane protein</topology>
    </subcellularLocation>
</comment>
<evidence type="ECO:0000256" key="2">
    <source>
        <dbReference type="ARBA" id="ARBA00022692"/>
    </source>
</evidence>
<dbReference type="InterPro" id="IPR007271">
    <property type="entry name" value="Nuc_sug_transpt"/>
</dbReference>
<feature type="transmembrane region" description="Helical" evidence="7">
    <location>
        <begin position="49"/>
        <end position="72"/>
    </location>
</feature>
<dbReference type="GO" id="GO:0000139">
    <property type="term" value="C:Golgi membrane"/>
    <property type="evidence" value="ECO:0007669"/>
    <property type="project" value="EnsemblFungi"/>
</dbReference>
<reference evidence="8 9" key="1">
    <citation type="submission" date="2015-04" db="EMBL/GenBank/DDBJ databases">
        <authorList>
            <person name="Heijne W.H."/>
            <person name="Fedorova N.D."/>
            <person name="Nierman W.C."/>
            <person name="Vollebregt A.W."/>
            <person name="Zhao Z."/>
            <person name="Wu L."/>
            <person name="Kumar M."/>
            <person name="Stam H."/>
            <person name="van den Berg M.A."/>
            <person name="Pel H.J."/>
        </authorList>
    </citation>
    <scope>NUCLEOTIDE SEQUENCE [LARGE SCALE GENOMIC DNA]</scope>
    <source>
        <strain evidence="8 9">CBS 393.64</strain>
    </source>
</reference>
<dbReference type="PANTHER" id="PTHR10231">
    <property type="entry name" value="NUCLEOTIDE-SUGAR TRANSMEMBRANE TRANSPORTER"/>
    <property type="match status" value="1"/>
</dbReference>
<keyword evidence="3" id="KW-0256">Endoplasmic reticulum</keyword>
<evidence type="ECO:0000256" key="1">
    <source>
        <dbReference type="ARBA" id="ARBA00004477"/>
    </source>
</evidence>
<evidence type="ECO:0000256" key="3">
    <source>
        <dbReference type="ARBA" id="ARBA00022824"/>
    </source>
</evidence>
<evidence type="ECO:0000256" key="4">
    <source>
        <dbReference type="ARBA" id="ARBA00022989"/>
    </source>
</evidence>
<feature type="transmembrane region" description="Helical" evidence="7">
    <location>
        <begin position="18"/>
        <end position="37"/>
    </location>
</feature>
<dbReference type="Pfam" id="PF04142">
    <property type="entry name" value="Nuc_sug_transp"/>
    <property type="match status" value="1"/>
</dbReference>
<comment type="caution">
    <text evidence="8">The sequence shown here is derived from an EMBL/GenBank/DDBJ whole genome shotgun (WGS) entry which is preliminary data.</text>
</comment>
<feature type="region of interest" description="Disordered" evidence="6">
    <location>
        <begin position="380"/>
        <end position="464"/>
    </location>
</feature>
<feature type="transmembrane region" description="Helical" evidence="7">
    <location>
        <begin position="303"/>
        <end position="323"/>
    </location>
</feature>
<dbReference type="EMBL" id="LASV01000112">
    <property type="protein sequence ID" value="KKA23061.1"/>
    <property type="molecule type" value="Genomic_DNA"/>
</dbReference>
<evidence type="ECO:0000256" key="7">
    <source>
        <dbReference type="SAM" id="Phobius"/>
    </source>
</evidence>
<dbReference type="PIRSF" id="PIRSF005799">
    <property type="entry name" value="UDP-gal_transpt"/>
    <property type="match status" value="1"/>
</dbReference>
<evidence type="ECO:0000256" key="5">
    <source>
        <dbReference type="ARBA" id="ARBA00023136"/>
    </source>
</evidence>
<keyword evidence="5 7" id="KW-0472">Membrane</keyword>
<gene>
    <name evidence="8" type="ORF">T310_2940</name>
</gene>
<feature type="transmembrane region" description="Helical" evidence="7">
    <location>
        <begin position="358"/>
        <end position="375"/>
    </location>
</feature>
<sequence>MGEGPQSSSSWTGIPLRHISFVLLTIQYTAFVLLLHYSRVMPAVGGKRYLTSTAVFLNEVIKLAISLTMALYEVSQRAPPSMPATSLFFSLSSAVFSGDSWKLAIPASLYTLANSLQYIALSNLEAATFQVTYQLKLVSTTLFSLFLLRRSISPRKWAILLLLVAGIALVQLPDSPSDPISIRDKRAHLNFPRSLEEWKRMEGAAAANLQKRSATYEGIQEDLLLEHPTLNGAVGLLATIGACVASGFATVYFEKVLKDSTTPTSLWIRNVQLAIYSIFPALFIGVIFFDGEKIANQGFFDGYNWAVWSTITIQALGGIAAAFSITYADRIAKNLATGVSIILSTLASVWLFDLQLTANFAIGAAVVLAATYLYGNQASGPVSSKGHATRPPPIRIENYEKGGDAETEPTVSSPPNDFSIKLPTTPLSGGAGLSTSRPTSPNHHSRAGSSRNANGGYFTKNPQE</sequence>
<dbReference type="NCBIfam" id="TIGR00803">
    <property type="entry name" value="nst"/>
    <property type="match status" value="2"/>
</dbReference>
<feature type="compositionally biased region" description="Polar residues" evidence="6">
    <location>
        <begin position="433"/>
        <end position="453"/>
    </location>
</feature>
<dbReference type="Proteomes" id="UP000053958">
    <property type="component" value="Unassembled WGS sequence"/>
</dbReference>
<keyword evidence="2 7" id="KW-0812">Transmembrane</keyword>
<organism evidence="8 9">
    <name type="scientific">Rasamsonia emersonii (strain ATCC 16479 / CBS 393.64 / IMI 116815)</name>
    <dbReference type="NCBI Taxonomy" id="1408163"/>
    <lineage>
        <taxon>Eukaryota</taxon>
        <taxon>Fungi</taxon>
        <taxon>Dikarya</taxon>
        <taxon>Ascomycota</taxon>
        <taxon>Pezizomycotina</taxon>
        <taxon>Eurotiomycetes</taxon>
        <taxon>Eurotiomycetidae</taxon>
        <taxon>Eurotiales</taxon>
        <taxon>Trichocomaceae</taxon>
        <taxon>Rasamsonia</taxon>
    </lineage>
</organism>
<evidence type="ECO:0000256" key="6">
    <source>
        <dbReference type="SAM" id="MobiDB-lite"/>
    </source>
</evidence>
<dbReference type="SUPFAM" id="SSF103481">
    <property type="entry name" value="Multidrug resistance efflux transporter EmrE"/>
    <property type="match status" value="1"/>
</dbReference>
<proteinExistence type="predicted"/>
<feature type="transmembrane region" description="Helical" evidence="7">
    <location>
        <begin position="157"/>
        <end position="173"/>
    </location>
</feature>
<feature type="transmembrane region" description="Helical" evidence="7">
    <location>
        <begin position="233"/>
        <end position="253"/>
    </location>
</feature>
<dbReference type="GO" id="GO:0005459">
    <property type="term" value="F:UDP-galactose transmembrane transporter activity"/>
    <property type="evidence" value="ECO:0007669"/>
    <property type="project" value="EnsemblFungi"/>
</dbReference>